<sequence length="221" mass="22108">MNTIARRVAAGIATASLAIGLVACGSDAEDAANTAKDTAGSAANEATAAAGSAVDNAKDSMKDSESAGASEGAEPSGAEGSESEGAGSEGAADGEKTTINTAAGEFEIPVAFASALESKASEWGMSMDDIQNITNSDAGSVATFAKDKLLAFNNESGESVPVIGKIAETFESEGGLESLGLPESPEQAVSDGEGWVQEFTNATVKWVKGESGEFAADIQKK</sequence>
<accession>A0A540R535</accession>
<evidence type="ECO:0008006" key="5">
    <source>
        <dbReference type="Google" id="ProtNLM"/>
    </source>
</evidence>
<keyword evidence="2" id="KW-0732">Signal</keyword>
<feature type="compositionally biased region" description="Low complexity" evidence="1">
    <location>
        <begin position="66"/>
        <end position="91"/>
    </location>
</feature>
<dbReference type="PROSITE" id="PS51257">
    <property type="entry name" value="PROKAR_LIPOPROTEIN"/>
    <property type="match status" value="1"/>
</dbReference>
<reference evidence="3 4" key="1">
    <citation type="submission" date="2019-06" db="EMBL/GenBank/DDBJ databases">
        <title>Draft genome of C. phoceense Strain 272.</title>
        <authorList>
            <person name="Pacheco L.G.C."/>
            <person name="Barberis C.M."/>
            <person name="Almuzara M.N."/>
            <person name="Traglia G.M."/>
            <person name="Santos C.S."/>
            <person name="Rocha D.J.P.G."/>
            <person name="Aguiar E.R.G.R."/>
            <person name="Vay C.A."/>
        </authorList>
    </citation>
    <scope>NUCLEOTIDE SEQUENCE [LARGE SCALE GENOMIC DNA]</scope>
    <source>
        <strain evidence="3 4">272</strain>
    </source>
</reference>
<name>A0A540R535_9CORY</name>
<feature type="signal peptide" evidence="2">
    <location>
        <begin position="1"/>
        <end position="28"/>
    </location>
</feature>
<feature type="region of interest" description="Disordered" evidence="1">
    <location>
        <begin position="30"/>
        <end position="94"/>
    </location>
</feature>
<comment type="caution">
    <text evidence="3">The sequence shown here is derived from an EMBL/GenBank/DDBJ whole genome shotgun (WGS) entry which is preliminary data.</text>
</comment>
<dbReference type="STRING" id="1686286.GCA_900092335_01382"/>
<evidence type="ECO:0000313" key="3">
    <source>
        <dbReference type="EMBL" id="TQE42816.1"/>
    </source>
</evidence>
<protein>
    <recommendedName>
        <fullName evidence="5">Secreted protein</fullName>
    </recommendedName>
</protein>
<feature type="compositionally biased region" description="Low complexity" evidence="1">
    <location>
        <begin position="38"/>
        <end position="53"/>
    </location>
</feature>
<organism evidence="3 4">
    <name type="scientific">Corynebacterium phoceense</name>
    <dbReference type="NCBI Taxonomy" id="1686286"/>
    <lineage>
        <taxon>Bacteria</taxon>
        <taxon>Bacillati</taxon>
        <taxon>Actinomycetota</taxon>
        <taxon>Actinomycetes</taxon>
        <taxon>Mycobacteriales</taxon>
        <taxon>Corynebacteriaceae</taxon>
        <taxon>Corynebacterium</taxon>
    </lineage>
</organism>
<dbReference type="RefSeq" id="WP_070593868.1">
    <property type="nucleotide sequence ID" value="NZ_VHIR01000017.1"/>
</dbReference>
<dbReference type="Proteomes" id="UP000318080">
    <property type="component" value="Unassembled WGS sequence"/>
</dbReference>
<gene>
    <name evidence="3" type="ORF">EJK80_10515</name>
</gene>
<feature type="chain" id="PRO_5022211442" description="Secreted protein" evidence="2">
    <location>
        <begin position="29"/>
        <end position="221"/>
    </location>
</feature>
<evidence type="ECO:0000256" key="2">
    <source>
        <dbReference type="SAM" id="SignalP"/>
    </source>
</evidence>
<dbReference type="AlphaFoldDB" id="A0A540R535"/>
<dbReference type="EMBL" id="VHIR01000017">
    <property type="protein sequence ID" value="TQE42816.1"/>
    <property type="molecule type" value="Genomic_DNA"/>
</dbReference>
<evidence type="ECO:0000256" key="1">
    <source>
        <dbReference type="SAM" id="MobiDB-lite"/>
    </source>
</evidence>
<feature type="compositionally biased region" description="Basic and acidic residues" evidence="1">
    <location>
        <begin position="56"/>
        <end position="65"/>
    </location>
</feature>
<keyword evidence="4" id="KW-1185">Reference proteome</keyword>
<evidence type="ECO:0000313" key="4">
    <source>
        <dbReference type="Proteomes" id="UP000318080"/>
    </source>
</evidence>
<proteinExistence type="predicted"/>